<evidence type="ECO:0000256" key="3">
    <source>
        <dbReference type="SAM" id="MobiDB-lite"/>
    </source>
</evidence>
<feature type="disulfide bond" evidence="2">
    <location>
        <begin position="554"/>
        <end position="572"/>
    </location>
</feature>
<comment type="caution">
    <text evidence="5">The sequence shown here is derived from an EMBL/GenBank/DDBJ whole genome shotgun (WGS) entry which is preliminary data.</text>
</comment>
<dbReference type="SMART" id="SM00192">
    <property type="entry name" value="LDLa"/>
    <property type="match status" value="4"/>
</dbReference>
<feature type="domain" description="EB" evidence="4">
    <location>
        <begin position="415"/>
        <end position="455"/>
    </location>
</feature>
<dbReference type="PROSITE" id="PS50068">
    <property type="entry name" value="LDLRA_2"/>
    <property type="match status" value="4"/>
</dbReference>
<name>A0AAN9TMX8_9HEMI</name>
<keyword evidence="1 2" id="KW-1015">Disulfide bond</keyword>
<dbReference type="Pfam" id="PF00057">
    <property type="entry name" value="Ldl_recept_a"/>
    <property type="match status" value="3"/>
</dbReference>
<feature type="disulfide bond" evidence="2">
    <location>
        <begin position="601"/>
        <end position="619"/>
    </location>
</feature>
<feature type="disulfide bond" evidence="2">
    <location>
        <begin position="524"/>
        <end position="539"/>
    </location>
</feature>
<comment type="caution">
    <text evidence="2">Lacks conserved residue(s) required for the propagation of feature annotation.</text>
</comment>
<gene>
    <name evidence="5" type="ORF">V9T40_000731</name>
</gene>
<feature type="disulfide bond" evidence="2">
    <location>
        <begin position="613"/>
        <end position="628"/>
    </location>
</feature>
<dbReference type="Pfam" id="PF01683">
    <property type="entry name" value="EB"/>
    <property type="match status" value="1"/>
</dbReference>
<dbReference type="CDD" id="cd00112">
    <property type="entry name" value="LDLa"/>
    <property type="match status" value="4"/>
</dbReference>
<evidence type="ECO:0000256" key="1">
    <source>
        <dbReference type="ARBA" id="ARBA00023157"/>
    </source>
</evidence>
<sequence length="644" mass="71062">MLGFECLVSEQCSKKVANSSCIGGICRCEPGFLQYRRHTCLTAAKIGEICYSDNHCRLWDGDSHCDFLIANLFGRCVCNAMLKQSRSGTCVPILPSVTIISPSSHSTAIKVDDRKPEVANKTQIPSKIPSSPTNVKLQAQHKVPTKHKPSEKPVNRTDKPDLNHTKVKPSYKPSSKPDHRPQKPADKPIKPDRTASKPAKKPDLKLPFLQIVNKTQQKLEQLDDKILNFHHSIANAKPLKHFTSTSKPQKTSTDKPKSTSPSEVTSKIPSTVKPTSKPSANFFLGASQVKPNTRPPSTTKNETIKPTVETVKPLSADKILVINTQPKKPPKNKYSSENKMNIKPPFPTGLAFLGLKDNFTSIEDALLRFPTNLDKQVEIILKHENNSMLLEKTTVDDPSTNAVRHRIAEKNQGSVVSLGYHCTFDSQCMKNDNNSRCINGICDCVARRTRLENTCSARNRGCHKGTFQCKSSGVCISWFFVCDGRKDCIDGSDEECKDKNTCPEHAFRCGSSVPAVCLSQAVRCDGTPDCPNGEDEFNCTATKQKGCPPHTFQCEDSRCLPEYEFCNAVISCEDGSDEPDSLCTATWNMSVRSLGYCPFRCSNGRCRSSAVVCSGRDGCGDNSDENKCSVCSEYQKCKGYILSQ</sequence>
<proteinExistence type="predicted"/>
<dbReference type="SUPFAM" id="SSF57424">
    <property type="entry name" value="LDL receptor-like module"/>
    <property type="match status" value="4"/>
</dbReference>
<feature type="region of interest" description="Disordered" evidence="3">
    <location>
        <begin position="105"/>
        <end position="202"/>
    </location>
</feature>
<dbReference type="InterPro" id="IPR002172">
    <property type="entry name" value="LDrepeatLR_classA_rpt"/>
</dbReference>
<dbReference type="AlphaFoldDB" id="A0AAN9TMX8"/>
<evidence type="ECO:0000256" key="2">
    <source>
        <dbReference type="PROSITE-ProRule" id="PRU00124"/>
    </source>
</evidence>
<evidence type="ECO:0000313" key="6">
    <source>
        <dbReference type="Proteomes" id="UP001367676"/>
    </source>
</evidence>
<dbReference type="Gene3D" id="4.10.400.10">
    <property type="entry name" value="Low-density Lipoprotein Receptor"/>
    <property type="match status" value="4"/>
</dbReference>
<protein>
    <recommendedName>
        <fullName evidence="4">EB domain-containing protein</fullName>
    </recommendedName>
</protein>
<dbReference type="InterPro" id="IPR036055">
    <property type="entry name" value="LDL_receptor-like_sf"/>
</dbReference>
<accession>A0AAN9TMX8</accession>
<dbReference type="PANTHER" id="PTHR39069:SF1">
    <property type="entry name" value="ECDYSONE-INDUCIBLE GENE E1, ISOFORM A"/>
    <property type="match status" value="1"/>
</dbReference>
<feature type="compositionally biased region" description="Basic and acidic residues" evidence="3">
    <location>
        <begin position="175"/>
        <end position="202"/>
    </location>
</feature>
<reference evidence="5 6" key="1">
    <citation type="submission" date="2024-03" db="EMBL/GenBank/DDBJ databases">
        <title>Adaptation during the transition from Ophiocordyceps entomopathogen to insect associate is accompanied by gene loss and intensified selection.</title>
        <authorList>
            <person name="Ward C.M."/>
            <person name="Onetto C.A."/>
            <person name="Borneman A.R."/>
        </authorList>
    </citation>
    <scope>NUCLEOTIDE SEQUENCE [LARGE SCALE GENOMIC DNA]</scope>
    <source>
        <strain evidence="5">AWRI1</strain>
        <tissue evidence="5">Single Adult Female</tissue>
    </source>
</reference>
<feature type="disulfide bond" evidence="2">
    <location>
        <begin position="547"/>
        <end position="559"/>
    </location>
</feature>
<feature type="compositionally biased region" description="Polar residues" evidence="3">
    <location>
        <begin position="120"/>
        <end position="137"/>
    </location>
</feature>
<dbReference type="PANTHER" id="PTHR39069">
    <property type="entry name" value="ECDYSONE-INDUCIBLE GENE E1, ISOFORM A"/>
    <property type="match status" value="1"/>
</dbReference>
<dbReference type="PRINTS" id="PR00261">
    <property type="entry name" value="LDLRECEPTOR"/>
</dbReference>
<dbReference type="InterPro" id="IPR023415">
    <property type="entry name" value="LDLR_class-A_CS"/>
</dbReference>
<dbReference type="Proteomes" id="UP001367676">
    <property type="component" value="Unassembled WGS sequence"/>
</dbReference>
<organism evidence="5 6">
    <name type="scientific">Parthenolecanium corni</name>
    <dbReference type="NCBI Taxonomy" id="536013"/>
    <lineage>
        <taxon>Eukaryota</taxon>
        <taxon>Metazoa</taxon>
        <taxon>Ecdysozoa</taxon>
        <taxon>Arthropoda</taxon>
        <taxon>Hexapoda</taxon>
        <taxon>Insecta</taxon>
        <taxon>Pterygota</taxon>
        <taxon>Neoptera</taxon>
        <taxon>Paraneoptera</taxon>
        <taxon>Hemiptera</taxon>
        <taxon>Sternorrhyncha</taxon>
        <taxon>Coccoidea</taxon>
        <taxon>Coccidae</taxon>
        <taxon>Parthenolecanium</taxon>
    </lineage>
</organism>
<dbReference type="EMBL" id="JBBCAQ010000034">
    <property type="protein sequence ID" value="KAK7580102.1"/>
    <property type="molecule type" value="Genomic_DNA"/>
</dbReference>
<dbReference type="PROSITE" id="PS01209">
    <property type="entry name" value="LDLRA_1"/>
    <property type="match status" value="2"/>
</dbReference>
<dbReference type="InterPro" id="IPR006149">
    <property type="entry name" value="EB_dom"/>
</dbReference>
<keyword evidence="6" id="KW-1185">Reference proteome</keyword>
<feature type="compositionally biased region" description="Basic and acidic residues" evidence="3">
    <location>
        <begin position="148"/>
        <end position="164"/>
    </location>
</feature>
<evidence type="ECO:0000259" key="4">
    <source>
        <dbReference type="Pfam" id="PF01683"/>
    </source>
</evidence>
<feature type="compositionally biased region" description="Polar residues" evidence="3">
    <location>
        <begin position="263"/>
        <end position="279"/>
    </location>
</feature>
<evidence type="ECO:0000313" key="5">
    <source>
        <dbReference type="EMBL" id="KAK7580102.1"/>
    </source>
</evidence>
<feature type="region of interest" description="Disordered" evidence="3">
    <location>
        <begin position="238"/>
        <end position="302"/>
    </location>
</feature>
<feature type="compositionally biased region" description="Polar residues" evidence="3">
    <location>
        <begin position="289"/>
        <end position="301"/>
    </location>
</feature>